<proteinExistence type="predicted"/>
<protein>
    <submittedName>
        <fullName evidence="1">DUF1484 family protein</fullName>
    </submittedName>
</protein>
<sequence length="92" mass="9980">PHSLSQHLTTGRSIASKAVKLPVKKPTSPDTEWHGLEKAIQNASDVCDALAMVVQMLDAAYDQTLDADPLRCLLEPLQQKLSGAIDEMRLAS</sequence>
<dbReference type="RefSeq" id="WP_194719669.1">
    <property type="nucleotide sequence ID" value="NZ_JAAOCA010000070.1"/>
</dbReference>
<dbReference type="EMBL" id="JAAOCA010000070">
    <property type="protein sequence ID" value="MBD1602398.1"/>
    <property type="molecule type" value="Genomic_DNA"/>
</dbReference>
<organism evidence="1 2">
    <name type="scientific">Pseudomonas typographi</name>
    <dbReference type="NCBI Taxonomy" id="2715964"/>
    <lineage>
        <taxon>Bacteria</taxon>
        <taxon>Pseudomonadati</taxon>
        <taxon>Pseudomonadota</taxon>
        <taxon>Gammaproteobacteria</taxon>
        <taxon>Pseudomonadales</taxon>
        <taxon>Pseudomonadaceae</taxon>
        <taxon>Pseudomonas</taxon>
    </lineage>
</organism>
<gene>
    <name evidence="1" type="ORF">HAQ05_27350</name>
</gene>
<dbReference type="Proteomes" id="UP000805841">
    <property type="component" value="Unassembled WGS sequence"/>
</dbReference>
<reference evidence="1 2" key="1">
    <citation type="journal article" date="2020" name="Insects">
        <title>Bacteria Belonging to Pseudomonas typographi sp. nov. from the Bark Beetle Ips typographus Have Genomic Potential to Aid in the Host Ecology.</title>
        <authorList>
            <person name="Peral-Aranega E."/>
            <person name="Saati-Santamaria Z."/>
            <person name="Kolarik M."/>
            <person name="Rivas R."/>
            <person name="Garcia-Fraile P."/>
        </authorList>
    </citation>
    <scope>NUCLEOTIDE SEQUENCE [LARGE SCALE GENOMIC DNA]</scope>
    <source>
        <strain evidence="1 2">CA3A</strain>
    </source>
</reference>
<evidence type="ECO:0000313" key="1">
    <source>
        <dbReference type="EMBL" id="MBD1602398.1"/>
    </source>
</evidence>
<accession>A0ABR7ZAU3</accession>
<comment type="caution">
    <text evidence="1">The sequence shown here is derived from an EMBL/GenBank/DDBJ whole genome shotgun (WGS) entry which is preliminary data.</text>
</comment>
<evidence type="ECO:0000313" key="2">
    <source>
        <dbReference type="Proteomes" id="UP000805841"/>
    </source>
</evidence>
<feature type="non-terminal residue" evidence="1">
    <location>
        <position position="1"/>
    </location>
</feature>
<keyword evidence="2" id="KW-1185">Reference proteome</keyword>
<name>A0ABR7ZAU3_9PSED</name>